<evidence type="ECO:0000256" key="4">
    <source>
        <dbReference type="ARBA" id="ARBA00022692"/>
    </source>
</evidence>
<dbReference type="Proteomes" id="UP001152759">
    <property type="component" value="Chromosome 1"/>
</dbReference>
<feature type="transmembrane region" description="Helical" evidence="8">
    <location>
        <begin position="251"/>
        <end position="272"/>
    </location>
</feature>
<dbReference type="InterPro" id="IPR013657">
    <property type="entry name" value="SCL35B1-4/HUT1"/>
</dbReference>
<feature type="transmembrane region" description="Helical" evidence="8">
    <location>
        <begin position="43"/>
        <end position="62"/>
    </location>
</feature>
<dbReference type="GO" id="GO:0005460">
    <property type="term" value="F:UDP-glucose transmembrane transporter activity"/>
    <property type="evidence" value="ECO:0007669"/>
    <property type="project" value="TreeGrafter"/>
</dbReference>
<dbReference type="PANTHER" id="PTHR10778:SF10">
    <property type="entry name" value="SOLUTE CARRIER FAMILY 35 MEMBER B1"/>
    <property type="match status" value="1"/>
</dbReference>
<comment type="subcellular location">
    <subcellularLocation>
        <location evidence="1">Endoplasmic reticulum membrane</location>
        <topology evidence="1">Multi-pass membrane protein</topology>
    </subcellularLocation>
</comment>
<dbReference type="GO" id="GO:0005789">
    <property type="term" value="C:endoplasmic reticulum membrane"/>
    <property type="evidence" value="ECO:0007669"/>
    <property type="project" value="UniProtKB-SubCell"/>
</dbReference>
<evidence type="ECO:0000313" key="9">
    <source>
        <dbReference type="EMBL" id="CAH0380734.1"/>
    </source>
</evidence>
<dbReference type="EMBL" id="OU963862">
    <property type="protein sequence ID" value="CAH0380734.1"/>
    <property type="molecule type" value="Genomic_DNA"/>
</dbReference>
<reference evidence="9" key="1">
    <citation type="submission" date="2021-12" db="EMBL/GenBank/DDBJ databases">
        <authorList>
            <person name="King R."/>
        </authorList>
    </citation>
    <scope>NUCLEOTIDE SEQUENCE</scope>
</reference>
<dbReference type="GO" id="GO:0000139">
    <property type="term" value="C:Golgi membrane"/>
    <property type="evidence" value="ECO:0007669"/>
    <property type="project" value="TreeGrafter"/>
</dbReference>
<evidence type="ECO:0000256" key="5">
    <source>
        <dbReference type="ARBA" id="ARBA00022824"/>
    </source>
</evidence>
<feature type="transmembrane region" description="Helical" evidence="8">
    <location>
        <begin position="130"/>
        <end position="146"/>
    </location>
</feature>
<evidence type="ECO:0000256" key="6">
    <source>
        <dbReference type="ARBA" id="ARBA00022989"/>
    </source>
</evidence>
<feature type="transmembrane region" description="Helical" evidence="8">
    <location>
        <begin position="152"/>
        <end position="173"/>
    </location>
</feature>
<dbReference type="PANTHER" id="PTHR10778">
    <property type="entry name" value="SOLUTE CARRIER FAMILY 35 MEMBER B"/>
    <property type="match status" value="1"/>
</dbReference>
<keyword evidence="4 8" id="KW-0812">Transmembrane</keyword>
<dbReference type="Gene3D" id="1.10.3730.20">
    <property type="match status" value="1"/>
</dbReference>
<dbReference type="GO" id="GO:0005459">
    <property type="term" value="F:UDP-galactose transmembrane transporter activity"/>
    <property type="evidence" value="ECO:0007669"/>
    <property type="project" value="TreeGrafter"/>
</dbReference>
<dbReference type="InterPro" id="IPR037185">
    <property type="entry name" value="EmrE-like"/>
</dbReference>
<evidence type="ECO:0000313" key="10">
    <source>
        <dbReference type="Proteomes" id="UP001152759"/>
    </source>
</evidence>
<feature type="transmembrane region" description="Helical" evidence="8">
    <location>
        <begin position="74"/>
        <end position="97"/>
    </location>
</feature>
<sequence length="299" mass="33522">MRDQKFLVYAAGIFVCHIVYGLLQELTIKGTYGPEKEEFESMIVLVFVQCMVSYIFAKVSMVVKPNGEDPTRTVFYVCAGLAYSGATVCSFMSLQWLSYPAQVIAKSAKPVPIMVLSVLFGKKTYPWRQYFFVSVVVAGIIMFTYKDSKKTVYGWGELFLIASLCLDGLLGAVEERMRSESETKSRYMMASTNKWSTVFLGIAMCLTMEVVDFYDFVNRHPRIIWQIAVLSIANAVGQFFVFATISEFGPLLCVVITTSRKFFTILGSVFIFGNSLSLRQWIATAVVFVGLALDTMYGA</sequence>
<dbReference type="Pfam" id="PF08449">
    <property type="entry name" value="UAA"/>
    <property type="match status" value="1"/>
</dbReference>
<keyword evidence="3" id="KW-0813">Transport</keyword>
<name>A0A9P0EXB3_BEMTA</name>
<comment type="similarity">
    <text evidence="2">Belongs to the nucleotide-sugar transporter family. SLC35B subfamily.</text>
</comment>
<feature type="transmembrane region" description="Helical" evidence="8">
    <location>
        <begin position="223"/>
        <end position="244"/>
    </location>
</feature>
<accession>A0A9P0EXB3</accession>
<organism evidence="9 10">
    <name type="scientific">Bemisia tabaci</name>
    <name type="common">Sweetpotato whitefly</name>
    <name type="synonym">Aleurodes tabaci</name>
    <dbReference type="NCBI Taxonomy" id="7038"/>
    <lineage>
        <taxon>Eukaryota</taxon>
        <taxon>Metazoa</taxon>
        <taxon>Ecdysozoa</taxon>
        <taxon>Arthropoda</taxon>
        <taxon>Hexapoda</taxon>
        <taxon>Insecta</taxon>
        <taxon>Pterygota</taxon>
        <taxon>Neoptera</taxon>
        <taxon>Paraneoptera</taxon>
        <taxon>Hemiptera</taxon>
        <taxon>Sternorrhyncha</taxon>
        <taxon>Aleyrodoidea</taxon>
        <taxon>Aleyrodidae</taxon>
        <taxon>Aleyrodinae</taxon>
        <taxon>Bemisia</taxon>
    </lineage>
</organism>
<proteinExistence type="inferred from homology"/>
<evidence type="ECO:0000256" key="8">
    <source>
        <dbReference type="SAM" id="Phobius"/>
    </source>
</evidence>
<protein>
    <submittedName>
        <fullName evidence="9">Uncharacterized protein</fullName>
    </submittedName>
</protein>
<dbReference type="SUPFAM" id="SSF103481">
    <property type="entry name" value="Multidrug resistance efflux transporter EmrE"/>
    <property type="match status" value="2"/>
</dbReference>
<feature type="transmembrane region" description="Helical" evidence="8">
    <location>
        <begin position="6"/>
        <end position="23"/>
    </location>
</feature>
<keyword evidence="10" id="KW-1185">Reference proteome</keyword>
<evidence type="ECO:0000256" key="2">
    <source>
        <dbReference type="ARBA" id="ARBA00010694"/>
    </source>
</evidence>
<gene>
    <name evidence="9" type="ORF">BEMITA_LOCUS451</name>
</gene>
<evidence type="ECO:0000256" key="3">
    <source>
        <dbReference type="ARBA" id="ARBA00022448"/>
    </source>
</evidence>
<dbReference type="AlphaFoldDB" id="A0A9P0EXB3"/>
<keyword evidence="7 8" id="KW-0472">Membrane</keyword>
<keyword evidence="5" id="KW-0256">Endoplasmic reticulum</keyword>
<evidence type="ECO:0000256" key="1">
    <source>
        <dbReference type="ARBA" id="ARBA00004477"/>
    </source>
</evidence>
<feature type="transmembrane region" description="Helical" evidence="8">
    <location>
        <begin position="194"/>
        <end position="211"/>
    </location>
</feature>
<keyword evidence="6 8" id="KW-1133">Transmembrane helix</keyword>
<evidence type="ECO:0000256" key="7">
    <source>
        <dbReference type="ARBA" id="ARBA00023136"/>
    </source>
</evidence>